<gene>
    <name evidence="3" type="ORF">BJ992_003341</name>
</gene>
<sequence length="122" mass="12295">MGGRGRRVMTWVGGVAFAGVAVAMGVYFGRVGLEDADRTASVIGAFVALVSLAVAVYPLVTGSRGTGGGDLGDARGATYNTVEGGTVHGPVVQGRDFHGDITLGAAPPRPQEPPDGERGTAR</sequence>
<feature type="transmembrane region" description="Helical" evidence="2">
    <location>
        <begin position="9"/>
        <end position="28"/>
    </location>
</feature>
<protein>
    <submittedName>
        <fullName evidence="3">Uncharacterized protein</fullName>
    </submittedName>
</protein>
<evidence type="ECO:0000256" key="1">
    <source>
        <dbReference type="SAM" id="MobiDB-lite"/>
    </source>
</evidence>
<accession>A0A7X0IET6</accession>
<evidence type="ECO:0000313" key="4">
    <source>
        <dbReference type="Proteomes" id="UP000555564"/>
    </source>
</evidence>
<comment type="caution">
    <text evidence="3">The sequence shown here is derived from an EMBL/GenBank/DDBJ whole genome shotgun (WGS) entry which is preliminary data.</text>
</comment>
<keyword evidence="4" id="KW-1185">Reference proteome</keyword>
<keyword evidence="2" id="KW-1133">Transmembrane helix</keyword>
<dbReference type="RefSeq" id="WP_184981967.1">
    <property type="nucleotide sequence ID" value="NZ_BAAALO010000080.1"/>
</dbReference>
<proteinExistence type="predicted"/>
<keyword evidence="2" id="KW-0472">Membrane</keyword>
<feature type="transmembrane region" description="Helical" evidence="2">
    <location>
        <begin position="40"/>
        <end position="60"/>
    </location>
</feature>
<dbReference type="AlphaFoldDB" id="A0A7X0IET6"/>
<name>A0A7X0IET6_9ACTN</name>
<dbReference type="EMBL" id="JACHIU010000001">
    <property type="protein sequence ID" value="MBB6473910.1"/>
    <property type="molecule type" value="Genomic_DNA"/>
</dbReference>
<feature type="region of interest" description="Disordered" evidence="1">
    <location>
        <begin position="98"/>
        <end position="122"/>
    </location>
</feature>
<evidence type="ECO:0000313" key="3">
    <source>
        <dbReference type="EMBL" id="MBB6473910.1"/>
    </source>
</evidence>
<reference evidence="3 4" key="1">
    <citation type="submission" date="2020-08" db="EMBL/GenBank/DDBJ databases">
        <title>Sequencing the genomes of 1000 actinobacteria strains.</title>
        <authorList>
            <person name="Klenk H.-P."/>
        </authorList>
    </citation>
    <scope>NUCLEOTIDE SEQUENCE [LARGE SCALE GENOMIC DNA]</scope>
    <source>
        <strain evidence="3 4">DSM 44936</strain>
    </source>
</reference>
<keyword evidence="2" id="KW-0812">Transmembrane</keyword>
<organism evidence="3 4">
    <name type="scientific">Sphaerisporangium rubeum</name>
    <dbReference type="NCBI Taxonomy" id="321317"/>
    <lineage>
        <taxon>Bacteria</taxon>
        <taxon>Bacillati</taxon>
        <taxon>Actinomycetota</taxon>
        <taxon>Actinomycetes</taxon>
        <taxon>Streptosporangiales</taxon>
        <taxon>Streptosporangiaceae</taxon>
        <taxon>Sphaerisporangium</taxon>
    </lineage>
</organism>
<dbReference type="Proteomes" id="UP000555564">
    <property type="component" value="Unassembled WGS sequence"/>
</dbReference>
<evidence type="ECO:0000256" key="2">
    <source>
        <dbReference type="SAM" id="Phobius"/>
    </source>
</evidence>